<evidence type="ECO:0000313" key="1">
    <source>
        <dbReference type="EMBL" id="MFC6954489.1"/>
    </source>
</evidence>
<proteinExistence type="predicted"/>
<dbReference type="AlphaFoldDB" id="A0ABD5VLZ2"/>
<comment type="caution">
    <text evidence="1">The sequence shown here is derived from an EMBL/GenBank/DDBJ whole genome shotgun (WGS) entry which is preliminary data.</text>
</comment>
<keyword evidence="2" id="KW-1185">Reference proteome</keyword>
<name>A0ABD5VLZ2_9EURY</name>
<dbReference type="RefSeq" id="WP_336351437.1">
    <property type="nucleotide sequence ID" value="NZ_JAZAQL010000003.1"/>
</dbReference>
<dbReference type="InterPro" id="IPR058994">
    <property type="entry name" value="Ig-containing_halobact"/>
</dbReference>
<sequence>MERPSPRHVVATLVLAAIVVSLALPPLGGPPTVTVENHDQNRTYRVTAYAVQDVDQPSSVDFLATTDDRRERVRFEAVFWQNDADYRNVTVASPYGANGSALVPAGGNATVELDGYDSEPTIVYVVELADSERVVHVDATRCSKPDQSVTVAVDDGDFQNGSSVCA</sequence>
<reference evidence="1 2" key="1">
    <citation type="journal article" date="2019" name="Int. J. Syst. Evol. Microbiol.">
        <title>The Global Catalogue of Microorganisms (GCM) 10K type strain sequencing project: providing services to taxonomists for standard genome sequencing and annotation.</title>
        <authorList>
            <consortium name="The Broad Institute Genomics Platform"/>
            <consortium name="The Broad Institute Genome Sequencing Center for Infectious Disease"/>
            <person name="Wu L."/>
            <person name="Ma J."/>
        </authorList>
    </citation>
    <scope>NUCLEOTIDE SEQUENCE [LARGE SCALE GENOMIC DNA]</scope>
    <source>
        <strain evidence="1 2">GX26</strain>
    </source>
</reference>
<gene>
    <name evidence="1" type="ORF">ACFQGB_16615</name>
</gene>
<protein>
    <submittedName>
        <fullName evidence="1">Uncharacterized protein</fullName>
    </submittedName>
</protein>
<accession>A0ABD5VLZ2</accession>
<dbReference type="Pfam" id="PF26515">
    <property type="entry name" value="Ig_halo_2"/>
    <property type="match status" value="1"/>
</dbReference>
<organism evidence="1 2">
    <name type="scientific">Halorubellus litoreus</name>
    <dbReference type="NCBI Taxonomy" id="755308"/>
    <lineage>
        <taxon>Archaea</taxon>
        <taxon>Methanobacteriati</taxon>
        <taxon>Methanobacteriota</taxon>
        <taxon>Stenosarchaea group</taxon>
        <taxon>Halobacteria</taxon>
        <taxon>Halobacteriales</taxon>
        <taxon>Halorubellaceae</taxon>
        <taxon>Halorubellus</taxon>
    </lineage>
</organism>
<dbReference type="EMBL" id="JBHSXN010000003">
    <property type="protein sequence ID" value="MFC6954489.1"/>
    <property type="molecule type" value="Genomic_DNA"/>
</dbReference>
<evidence type="ECO:0000313" key="2">
    <source>
        <dbReference type="Proteomes" id="UP001596395"/>
    </source>
</evidence>
<dbReference type="Proteomes" id="UP001596395">
    <property type="component" value="Unassembled WGS sequence"/>
</dbReference>